<feature type="region of interest" description="Disordered" evidence="1">
    <location>
        <begin position="29"/>
        <end position="57"/>
    </location>
</feature>
<dbReference type="SMART" id="SM00909">
    <property type="entry name" value="Germane"/>
    <property type="match status" value="1"/>
</dbReference>
<gene>
    <name evidence="3" type="ORF">JCM21531_4212</name>
</gene>
<accession>W4VCV9</accession>
<reference evidence="3" key="1">
    <citation type="journal article" date="2014" name="Genome Announc.">
        <title>Draft Genome Sequence of Clostridium straminisolvens Strain JCM 21531T, Isolated from a Cellulose-Degrading Bacterial Community.</title>
        <authorList>
            <person name="Yuki M."/>
            <person name="Oshima K."/>
            <person name="Suda W."/>
            <person name="Sakamoto M."/>
            <person name="Kitamura K."/>
            <person name="Iida T."/>
            <person name="Hattori M."/>
            <person name="Ohkuma M."/>
        </authorList>
    </citation>
    <scope>NUCLEOTIDE SEQUENCE [LARGE SCALE GENOMIC DNA]</scope>
    <source>
        <strain evidence="3">JCM 21531</strain>
    </source>
</reference>
<comment type="caution">
    <text evidence="3">The sequence shown here is derived from an EMBL/GenBank/DDBJ whole genome shotgun (WGS) entry which is preliminary data.</text>
</comment>
<evidence type="ECO:0000313" key="3">
    <source>
        <dbReference type="EMBL" id="GAE90589.1"/>
    </source>
</evidence>
<protein>
    <recommendedName>
        <fullName evidence="2">GerMN domain-containing protein</fullName>
    </recommendedName>
</protein>
<feature type="compositionally biased region" description="Low complexity" evidence="1">
    <location>
        <begin position="29"/>
        <end position="43"/>
    </location>
</feature>
<dbReference type="OrthoDB" id="9809406at2"/>
<evidence type="ECO:0000313" key="4">
    <source>
        <dbReference type="Proteomes" id="UP000019109"/>
    </source>
</evidence>
<name>W4VCV9_9FIRM</name>
<dbReference type="InterPro" id="IPR019606">
    <property type="entry name" value="GerMN"/>
</dbReference>
<dbReference type="Proteomes" id="UP000019109">
    <property type="component" value="Unassembled WGS sequence"/>
</dbReference>
<proteinExistence type="predicted"/>
<evidence type="ECO:0000256" key="1">
    <source>
        <dbReference type="SAM" id="MobiDB-lite"/>
    </source>
</evidence>
<keyword evidence="4" id="KW-1185">Reference proteome</keyword>
<dbReference type="STRING" id="1294263.JCM21531_4212"/>
<feature type="domain" description="GerMN" evidence="2">
    <location>
        <begin position="90"/>
        <end position="178"/>
    </location>
</feature>
<dbReference type="Pfam" id="PF10646">
    <property type="entry name" value="Germane"/>
    <property type="match status" value="1"/>
</dbReference>
<evidence type="ECO:0000259" key="2">
    <source>
        <dbReference type="SMART" id="SM00909"/>
    </source>
</evidence>
<dbReference type="EMBL" id="BAVR01000078">
    <property type="protein sequence ID" value="GAE90589.1"/>
    <property type="molecule type" value="Genomic_DNA"/>
</dbReference>
<organism evidence="3 4">
    <name type="scientific">Acetivibrio straminisolvens JCM 21531</name>
    <dbReference type="NCBI Taxonomy" id="1294263"/>
    <lineage>
        <taxon>Bacteria</taxon>
        <taxon>Bacillati</taxon>
        <taxon>Bacillota</taxon>
        <taxon>Clostridia</taxon>
        <taxon>Eubacteriales</taxon>
        <taxon>Oscillospiraceae</taxon>
        <taxon>Acetivibrio</taxon>
    </lineage>
</organism>
<dbReference type="PROSITE" id="PS51257">
    <property type="entry name" value="PROKAR_LIPOPROTEIN"/>
    <property type="match status" value="1"/>
</dbReference>
<dbReference type="AlphaFoldDB" id="W4VCV9"/>
<sequence>MKRILIPIAALTILIFIAGCSFFGGSNTGTSGNGQQSSENNGNVIQEPNSEKGSEEDVTRTVTVYFGDFQAEKVVPEARTVEIKAGDSIEKIIFDELAKGPESEALDPVIPEGTQLLSVKTENGICTLNLSKEFVENHIGGTAAELMTINSIVASYTELPEIDKVQFLIDGNVREFFVHEALDTPIGRNESIIKK</sequence>